<sequence length="403" mass="44389">MPTLKPADPQVLATAVADSLVVAADHDAPHSGLYYWECARPWTAAVVEAIGRAEDPRVRALGESLIADPACPGKYEALRAALCTPAAQGPGLEALFDLAWEAECNNRLGHHVGARYVREPELATVTLEELRALPPGEGLPPGADPEVLIVVPFRDRDTGGVRLRNLISCLLSLRDQSYPRACYRVTVVESDAEPRWREVIEPYADHYMFAPKAGSFNKSWAVNAGVVNSPGRPEVICILDADVLADRWFVERNARRFGRPGVMGHLTYRNMLCLDTVSTSRAIRERLRDGAGEPDLDHLRGFTLRRGPGACLWVRTSAFHRIGGMDERYEGWGGEDIDFNYRFDFANAYDSYDDTLIHLRHPPASALRTDGELVNAHIPPLSWRAGEVIGRLDRFASAAAGAS</sequence>
<dbReference type="Proteomes" id="UP001596137">
    <property type="component" value="Unassembled WGS sequence"/>
</dbReference>
<comment type="caution">
    <text evidence="3">The sequence shown here is derived from an EMBL/GenBank/DDBJ whole genome shotgun (WGS) entry which is preliminary data.</text>
</comment>
<evidence type="ECO:0000313" key="4">
    <source>
        <dbReference type="Proteomes" id="UP001596137"/>
    </source>
</evidence>
<gene>
    <name evidence="3" type="ORF">ACFP1K_18240</name>
</gene>
<name>A0ABW1NJQ1_9ACTN</name>
<dbReference type="Pfam" id="PF02709">
    <property type="entry name" value="Glyco_transf_7C"/>
    <property type="match status" value="1"/>
</dbReference>
<dbReference type="InterPro" id="IPR027791">
    <property type="entry name" value="Galactosyl_T_C"/>
</dbReference>
<evidence type="ECO:0000313" key="3">
    <source>
        <dbReference type="EMBL" id="MFC6083118.1"/>
    </source>
</evidence>
<reference evidence="4" key="1">
    <citation type="journal article" date="2019" name="Int. J. Syst. Evol. Microbiol.">
        <title>The Global Catalogue of Microorganisms (GCM) 10K type strain sequencing project: providing services to taxonomists for standard genome sequencing and annotation.</title>
        <authorList>
            <consortium name="The Broad Institute Genomics Platform"/>
            <consortium name="The Broad Institute Genome Sequencing Center for Infectious Disease"/>
            <person name="Wu L."/>
            <person name="Ma J."/>
        </authorList>
    </citation>
    <scope>NUCLEOTIDE SEQUENCE [LARGE SCALE GENOMIC DNA]</scope>
    <source>
        <strain evidence="4">JCM 30346</strain>
    </source>
</reference>
<keyword evidence="3" id="KW-0328">Glycosyltransferase</keyword>
<dbReference type="EMBL" id="JBHSRF010000024">
    <property type="protein sequence ID" value="MFC6083118.1"/>
    <property type="molecule type" value="Genomic_DNA"/>
</dbReference>
<evidence type="ECO:0000256" key="1">
    <source>
        <dbReference type="ARBA" id="ARBA00022679"/>
    </source>
</evidence>
<dbReference type="GO" id="GO:0016757">
    <property type="term" value="F:glycosyltransferase activity"/>
    <property type="evidence" value="ECO:0007669"/>
    <property type="project" value="UniProtKB-KW"/>
</dbReference>
<dbReference type="Gene3D" id="3.90.550.10">
    <property type="entry name" value="Spore Coat Polysaccharide Biosynthesis Protein SpsA, Chain A"/>
    <property type="match status" value="1"/>
</dbReference>
<keyword evidence="4" id="KW-1185">Reference proteome</keyword>
<dbReference type="EC" id="2.4.-.-" evidence="3"/>
<protein>
    <submittedName>
        <fullName evidence="3">Glycosyltransferase</fullName>
        <ecNumber evidence="3">2.4.-.-</ecNumber>
    </submittedName>
</protein>
<organism evidence="3 4">
    <name type="scientific">Sphaerisporangium aureirubrum</name>
    <dbReference type="NCBI Taxonomy" id="1544736"/>
    <lineage>
        <taxon>Bacteria</taxon>
        <taxon>Bacillati</taxon>
        <taxon>Actinomycetota</taxon>
        <taxon>Actinomycetes</taxon>
        <taxon>Streptosporangiales</taxon>
        <taxon>Streptosporangiaceae</taxon>
        <taxon>Sphaerisporangium</taxon>
    </lineage>
</organism>
<dbReference type="SUPFAM" id="SSF53448">
    <property type="entry name" value="Nucleotide-diphospho-sugar transferases"/>
    <property type="match status" value="1"/>
</dbReference>
<proteinExistence type="predicted"/>
<evidence type="ECO:0000259" key="2">
    <source>
        <dbReference type="Pfam" id="PF02709"/>
    </source>
</evidence>
<keyword evidence="1 3" id="KW-0808">Transferase</keyword>
<accession>A0ABW1NJQ1</accession>
<dbReference type="InterPro" id="IPR029044">
    <property type="entry name" value="Nucleotide-diphossugar_trans"/>
</dbReference>
<dbReference type="RefSeq" id="WP_380754524.1">
    <property type="nucleotide sequence ID" value="NZ_JBHSRF010000024.1"/>
</dbReference>
<feature type="domain" description="Galactosyltransferase C-terminal" evidence="2">
    <location>
        <begin position="311"/>
        <end position="345"/>
    </location>
</feature>